<evidence type="ECO:0000256" key="1">
    <source>
        <dbReference type="SAM" id="MobiDB-lite"/>
    </source>
</evidence>
<evidence type="ECO:0000313" key="2">
    <source>
        <dbReference type="EMBL" id="OJH41500.1"/>
    </source>
</evidence>
<dbReference type="AlphaFoldDB" id="A0A1L9BGX0"/>
<feature type="compositionally biased region" description="Polar residues" evidence="1">
    <location>
        <begin position="8"/>
        <end position="18"/>
    </location>
</feature>
<sequence length="501" mass="54997">MEAPPSSEPGTTEVSSQEAAEGEVSASWSHGPPMLSRARRVDFPGPAFSRFDQENLVEFRGRLYFPAIREDGWRQLWKSDGTDAGTIVVAEFPPLSRYWDSPLLSLTSTGRQLFFTLADDAHGSELWVSDGTGGGTRLVADLTPGPGNSTLGPLVAVGGRLFFFRAAGAETGEPRRTELWMSDGTATGTVRVRDFGPRTSARFDRVIARGDTLFFILSRSDGTYELWKSDGSGAGTLRLRTFDPPPLAYPPYSLRVAGRFVYFIADESAHGSELWRTDGTVAGTELFEDFTPGPAGSFPQLLDVARGRLFFTVRDSDRAVERLFAVKVGGCGHCEPKLVTSLPNPFAGRREVYSRITASATTGEKFFFSQAFYSRGPAPIHHRLWVTDGTESGTTLLHQALHRSDEYTTELFAVDGLLLFPANIGEFGNTEPWVSDGTVRGTRLLQDIIPGPRGSIPYAFTRVNDRVFFLASHGDVTYTLWVVYLRRQRPCPGAPLITDAN</sequence>
<reference evidence="2 3" key="2">
    <citation type="submission" date="2016-12" db="EMBL/GenBank/DDBJ databases">
        <title>Draft Genome Sequence of Cystobacter ferrugineus Strain Cbfe23.</title>
        <authorList>
            <person name="Akbar S."/>
            <person name="Dowd S.E."/>
            <person name="Stevens D.C."/>
        </authorList>
    </citation>
    <scope>NUCLEOTIDE SEQUENCE [LARGE SCALE GENOMIC DNA]</scope>
    <source>
        <strain evidence="2 3">Cbfe23</strain>
    </source>
</reference>
<proteinExistence type="predicted"/>
<evidence type="ECO:0000313" key="3">
    <source>
        <dbReference type="Proteomes" id="UP000182229"/>
    </source>
</evidence>
<dbReference type="Proteomes" id="UP000182229">
    <property type="component" value="Unassembled WGS sequence"/>
</dbReference>
<reference evidence="3" key="1">
    <citation type="submission" date="2016-11" db="EMBL/GenBank/DDBJ databases">
        <authorList>
            <person name="Shukria A."/>
            <person name="Stevens D.C."/>
        </authorList>
    </citation>
    <scope>NUCLEOTIDE SEQUENCE [LARGE SCALE GENOMIC DNA]</scope>
    <source>
        <strain evidence="3">Cbfe23</strain>
    </source>
</reference>
<organism evidence="2 3">
    <name type="scientific">Cystobacter ferrugineus</name>
    <dbReference type="NCBI Taxonomy" id="83449"/>
    <lineage>
        <taxon>Bacteria</taxon>
        <taxon>Pseudomonadati</taxon>
        <taxon>Myxococcota</taxon>
        <taxon>Myxococcia</taxon>
        <taxon>Myxococcales</taxon>
        <taxon>Cystobacterineae</taxon>
        <taxon>Archangiaceae</taxon>
        <taxon>Cystobacter</taxon>
    </lineage>
</organism>
<comment type="caution">
    <text evidence="2">The sequence shown here is derived from an EMBL/GenBank/DDBJ whole genome shotgun (WGS) entry which is preliminary data.</text>
</comment>
<keyword evidence="3" id="KW-1185">Reference proteome</keyword>
<protein>
    <recommendedName>
        <fullName evidence="4">Hyalin</fullName>
    </recommendedName>
</protein>
<dbReference type="STRING" id="83449.BON30_11650"/>
<accession>A0A1L9BGX0</accession>
<dbReference type="EMBL" id="MPIN01000002">
    <property type="protein sequence ID" value="OJH41500.1"/>
    <property type="molecule type" value="Genomic_DNA"/>
</dbReference>
<feature type="region of interest" description="Disordered" evidence="1">
    <location>
        <begin position="1"/>
        <end position="31"/>
    </location>
</feature>
<gene>
    <name evidence="2" type="ORF">BON30_11650</name>
</gene>
<evidence type="ECO:0008006" key="4">
    <source>
        <dbReference type="Google" id="ProtNLM"/>
    </source>
</evidence>
<name>A0A1L9BGX0_9BACT</name>